<dbReference type="AlphaFoldDB" id="A0AAI8VKH3"/>
<evidence type="ECO:0000313" key="2">
    <source>
        <dbReference type="Proteomes" id="UP001295740"/>
    </source>
</evidence>
<dbReference type="Proteomes" id="UP001295740">
    <property type="component" value="Unassembled WGS sequence"/>
</dbReference>
<reference evidence="1" key="1">
    <citation type="submission" date="2023-10" db="EMBL/GenBank/DDBJ databases">
        <authorList>
            <person name="Hackl T."/>
        </authorList>
    </citation>
    <scope>NUCLEOTIDE SEQUENCE</scope>
</reference>
<sequence>MSCRTTRTKCSTEVAGKAHPARYTQHTNPSRSTTALTSPLYAGIRRVCRNTPFSAHATSADGTFMALLLRERASYISTLSYMGFREDISWSILRYWIALTIHASSAGPYDMVGMALAAVAELGEPTGQDHLDDPYFGTANNILRSEWPSMLGHVLTEDMLRHIDTTGIYLAPTFSDAKLLVSRIIVGRRKRLAAYRRLQVEGDHL</sequence>
<organism evidence="1 2">
    <name type="scientific">Anthostomella pinea</name>
    <dbReference type="NCBI Taxonomy" id="933095"/>
    <lineage>
        <taxon>Eukaryota</taxon>
        <taxon>Fungi</taxon>
        <taxon>Dikarya</taxon>
        <taxon>Ascomycota</taxon>
        <taxon>Pezizomycotina</taxon>
        <taxon>Sordariomycetes</taxon>
        <taxon>Xylariomycetidae</taxon>
        <taxon>Xylariales</taxon>
        <taxon>Xylariaceae</taxon>
        <taxon>Anthostomella</taxon>
    </lineage>
</organism>
<protein>
    <submittedName>
        <fullName evidence="1">Uu.00g078100.m01.CDS01</fullName>
    </submittedName>
</protein>
<dbReference type="EMBL" id="CAUWAG010000010">
    <property type="protein sequence ID" value="CAJ2506624.1"/>
    <property type="molecule type" value="Genomic_DNA"/>
</dbReference>
<accession>A0AAI8VKH3</accession>
<evidence type="ECO:0000313" key="1">
    <source>
        <dbReference type="EMBL" id="CAJ2506624.1"/>
    </source>
</evidence>
<name>A0AAI8VKH3_9PEZI</name>
<comment type="caution">
    <text evidence="1">The sequence shown here is derived from an EMBL/GenBank/DDBJ whole genome shotgun (WGS) entry which is preliminary data.</text>
</comment>
<gene>
    <name evidence="1" type="ORF">KHLLAP_LOCUS7092</name>
</gene>
<proteinExistence type="predicted"/>
<keyword evidence="2" id="KW-1185">Reference proteome</keyword>